<dbReference type="RefSeq" id="WP_101836249.1">
    <property type="nucleotide sequence ID" value="NZ_PJZK01000046.1"/>
</dbReference>
<sequence>MKNVRMQFDLPEDRLKELDTLMNKCGISTKKELFNYALTMLEWAVDESENGHDIAAIDRAKKEFYSLRMPILKRQMKTAGQ</sequence>
<evidence type="ECO:0000313" key="2">
    <source>
        <dbReference type="Proteomes" id="UP000234626"/>
    </source>
</evidence>
<dbReference type="EMBL" id="PJZK01000046">
    <property type="protein sequence ID" value="PLR42687.1"/>
    <property type="molecule type" value="Genomic_DNA"/>
</dbReference>
<gene>
    <name evidence="1" type="ORF">CYR34_21310</name>
</gene>
<organism evidence="1 2">
    <name type="scientific">Chimaeribacter arupi</name>
    <dbReference type="NCBI Taxonomy" id="2060066"/>
    <lineage>
        <taxon>Bacteria</taxon>
        <taxon>Pseudomonadati</taxon>
        <taxon>Pseudomonadota</taxon>
        <taxon>Gammaproteobacteria</taxon>
        <taxon>Enterobacterales</taxon>
        <taxon>Yersiniaceae</taxon>
        <taxon>Chimaeribacter</taxon>
    </lineage>
</organism>
<dbReference type="OrthoDB" id="6292511at2"/>
<keyword evidence="2" id="KW-1185">Reference proteome</keyword>
<evidence type="ECO:0000313" key="1">
    <source>
        <dbReference type="EMBL" id="PLR42687.1"/>
    </source>
</evidence>
<dbReference type="Proteomes" id="UP000234626">
    <property type="component" value="Unassembled WGS sequence"/>
</dbReference>
<evidence type="ECO:0008006" key="3">
    <source>
        <dbReference type="Google" id="ProtNLM"/>
    </source>
</evidence>
<reference evidence="1 2" key="1">
    <citation type="submission" date="2017-12" db="EMBL/GenBank/DDBJ databases">
        <title>Characterization of six clinical isolates of Enterochimera gen. nov., a novel genus of the Yersiniaciae family and the three species Enterochimera arupensis sp. nov., Enterochimera coloradensis sp. nov, and Enterochimera californica sp. nov.</title>
        <authorList>
            <person name="Rossi A."/>
            <person name="Fisher M."/>
        </authorList>
    </citation>
    <scope>NUCLEOTIDE SEQUENCE [LARGE SCALE GENOMIC DNA]</scope>
    <source>
        <strain evidence="1 2">2016Iso1</strain>
    </source>
</reference>
<comment type="caution">
    <text evidence="1">The sequence shown here is derived from an EMBL/GenBank/DDBJ whole genome shotgun (WGS) entry which is preliminary data.</text>
</comment>
<name>A0A2N5EH54_9GAMM</name>
<accession>A0A2N5EH54</accession>
<proteinExistence type="predicted"/>
<dbReference type="AlphaFoldDB" id="A0A2N5EH54"/>
<protein>
    <recommendedName>
        <fullName evidence="3">CopG family transcriptional regulator</fullName>
    </recommendedName>
</protein>